<evidence type="ECO:0000313" key="6">
    <source>
        <dbReference type="EMBL" id="KAK3197836.1"/>
    </source>
</evidence>
<dbReference type="GO" id="GO:0005634">
    <property type="term" value="C:nucleus"/>
    <property type="evidence" value="ECO:0007669"/>
    <property type="project" value="UniProtKB-SubCell"/>
</dbReference>
<dbReference type="PANTHER" id="PTHR31541">
    <property type="entry name" value="B3 DOMAIN PLANT PROTEIN-RELATED"/>
    <property type="match status" value="1"/>
</dbReference>
<dbReference type="GO" id="GO:0003677">
    <property type="term" value="F:DNA binding"/>
    <property type="evidence" value="ECO:0007669"/>
    <property type="project" value="UniProtKB-KW"/>
</dbReference>
<evidence type="ECO:0000313" key="7">
    <source>
        <dbReference type="Proteomes" id="UP001281410"/>
    </source>
</evidence>
<proteinExistence type="predicted"/>
<gene>
    <name evidence="6" type="ORF">Dsin_021251</name>
</gene>
<accession>A0AAE0A0L0</accession>
<reference evidence="6" key="1">
    <citation type="journal article" date="2023" name="Plant J.">
        <title>Genome sequences and population genomics provide insights into the demographic history, inbreeding, and mutation load of two 'living fossil' tree species of Dipteronia.</title>
        <authorList>
            <person name="Feng Y."/>
            <person name="Comes H.P."/>
            <person name="Chen J."/>
            <person name="Zhu S."/>
            <person name="Lu R."/>
            <person name="Zhang X."/>
            <person name="Li P."/>
            <person name="Qiu J."/>
            <person name="Olsen K.M."/>
            <person name="Qiu Y."/>
        </authorList>
    </citation>
    <scope>NUCLEOTIDE SEQUENCE</scope>
    <source>
        <strain evidence="6">NBL</strain>
    </source>
</reference>
<sequence length="157" mass="18503">MAGKSKQFKKPRKIGSKKEKNIDPVLQEEFRRCIQQLNGTDILLFVIKKELTKTDLNEDNNRLSIPKNQIIREFLNAEEYAIVKYGFEVLLIQPSLKQTRLQLKKWNMSHGNFYYNLINGWYRKVVENLENELCIGSTIHLWSFRIGKQLGFAMIKP</sequence>
<evidence type="ECO:0008006" key="8">
    <source>
        <dbReference type="Google" id="ProtNLM"/>
    </source>
</evidence>
<dbReference type="Proteomes" id="UP001281410">
    <property type="component" value="Unassembled WGS sequence"/>
</dbReference>
<dbReference type="InterPro" id="IPR005508">
    <property type="entry name" value="At2g31720-like"/>
</dbReference>
<dbReference type="InterPro" id="IPR015300">
    <property type="entry name" value="DNA-bd_pseudobarrel_sf"/>
</dbReference>
<evidence type="ECO:0000256" key="3">
    <source>
        <dbReference type="ARBA" id="ARBA00023125"/>
    </source>
</evidence>
<organism evidence="6 7">
    <name type="scientific">Dipteronia sinensis</name>
    <dbReference type="NCBI Taxonomy" id="43782"/>
    <lineage>
        <taxon>Eukaryota</taxon>
        <taxon>Viridiplantae</taxon>
        <taxon>Streptophyta</taxon>
        <taxon>Embryophyta</taxon>
        <taxon>Tracheophyta</taxon>
        <taxon>Spermatophyta</taxon>
        <taxon>Magnoliopsida</taxon>
        <taxon>eudicotyledons</taxon>
        <taxon>Gunneridae</taxon>
        <taxon>Pentapetalae</taxon>
        <taxon>rosids</taxon>
        <taxon>malvids</taxon>
        <taxon>Sapindales</taxon>
        <taxon>Sapindaceae</taxon>
        <taxon>Hippocastanoideae</taxon>
        <taxon>Acereae</taxon>
        <taxon>Dipteronia</taxon>
    </lineage>
</organism>
<dbReference type="Gene3D" id="2.40.330.10">
    <property type="entry name" value="DNA-binding pseudobarrel domain"/>
    <property type="match status" value="1"/>
</dbReference>
<dbReference type="EMBL" id="JANJYJ010000007">
    <property type="protein sequence ID" value="KAK3197836.1"/>
    <property type="molecule type" value="Genomic_DNA"/>
</dbReference>
<evidence type="ECO:0000256" key="4">
    <source>
        <dbReference type="ARBA" id="ARBA00023163"/>
    </source>
</evidence>
<protein>
    <recommendedName>
        <fullName evidence="8">TF-B3 domain-containing protein</fullName>
    </recommendedName>
</protein>
<keyword evidence="4" id="KW-0804">Transcription</keyword>
<dbReference type="Pfam" id="PF03754">
    <property type="entry name" value="At2g31720-like"/>
    <property type="match status" value="1"/>
</dbReference>
<dbReference type="PANTHER" id="PTHR31541:SF25">
    <property type="entry name" value="GAMMA-GLIADIN B"/>
    <property type="match status" value="1"/>
</dbReference>
<dbReference type="SUPFAM" id="SSF101936">
    <property type="entry name" value="DNA-binding pseudobarrel domain"/>
    <property type="match status" value="1"/>
</dbReference>
<keyword evidence="3" id="KW-0238">DNA-binding</keyword>
<keyword evidence="5" id="KW-0539">Nucleus</keyword>
<evidence type="ECO:0000256" key="2">
    <source>
        <dbReference type="ARBA" id="ARBA00023015"/>
    </source>
</evidence>
<comment type="subcellular location">
    <subcellularLocation>
        <location evidence="1">Nucleus</location>
    </subcellularLocation>
</comment>
<keyword evidence="7" id="KW-1185">Reference proteome</keyword>
<keyword evidence="2" id="KW-0805">Transcription regulation</keyword>
<evidence type="ECO:0000256" key="1">
    <source>
        <dbReference type="ARBA" id="ARBA00004123"/>
    </source>
</evidence>
<evidence type="ECO:0000256" key="5">
    <source>
        <dbReference type="ARBA" id="ARBA00023242"/>
    </source>
</evidence>
<dbReference type="AlphaFoldDB" id="A0AAE0A0L0"/>
<name>A0AAE0A0L0_9ROSI</name>
<comment type="caution">
    <text evidence="6">The sequence shown here is derived from an EMBL/GenBank/DDBJ whole genome shotgun (WGS) entry which is preliminary data.</text>
</comment>